<dbReference type="EMBL" id="BQNB010010130">
    <property type="protein sequence ID" value="GJS73106.1"/>
    <property type="molecule type" value="Genomic_DNA"/>
</dbReference>
<evidence type="ECO:0000256" key="1">
    <source>
        <dbReference type="ARBA" id="ARBA00022750"/>
    </source>
</evidence>
<dbReference type="InterPro" id="IPR054722">
    <property type="entry name" value="PolX-like_BBD"/>
</dbReference>
<feature type="region of interest" description="Disordered" evidence="3">
    <location>
        <begin position="269"/>
        <end position="289"/>
    </location>
</feature>
<gene>
    <name evidence="5" type="ORF">Tco_0705947</name>
</gene>
<dbReference type="PROSITE" id="PS50158">
    <property type="entry name" value="ZF_CCHC"/>
    <property type="match status" value="1"/>
</dbReference>
<evidence type="ECO:0000256" key="3">
    <source>
        <dbReference type="SAM" id="MobiDB-lite"/>
    </source>
</evidence>
<organism evidence="5 6">
    <name type="scientific">Tanacetum coccineum</name>
    <dbReference type="NCBI Taxonomy" id="301880"/>
    <lineage>
        <taxon>Eukaryota</taxon>
        <taxon>Viridiplantae</taxon>
        <taxon>Streptophyta</taxon>
        <taxon>Embryophyta</taxon>
        <taxon>Tracheophyta</taxon>
        <taxon>Spermatophyta</taxon>
        <taxon>Magnoliopsida</taxon>
        <taxon>eudicotyledons</taxon>
        <taxon>Gunneridae</taxon>
        <taxon>Pentapetalae</taxon>
        <taxon>asterids</taxon>
        <taxon>campanulids</taxon>
        <taxon>Asterales</taxon>
        <taxon>Asteraceae</taxon>
        <taxon>Asteroideae</taxon>
        <taxon>Anthemideae</taxon>
        <taxon>Anthemidinae</taxon>
        <taxon>Tanacetum</taxon>
    </lineage>
</organism>
<feature type="domain" description="CCHC-type" evidence="4">
    <location>
        <begin position="643"/>
        <end position="657"/>
    </location>
</feature>
<dbReference type="InterPro" id="IPR043502">
    <property type="entry name" value="DNA/RNA_pol_sf"/>
</dbReference>
<dbReference type="PANTHER" id="PTHR47592:SF29">
    <property type="entry name" value="ZINC FINGER, CCHC-TYPE"/>
    <property type="match status" value="1"/>
</dbReference>
<dbReference type="PANTHER" id="PTHR47592">
    <property type="entry name" value="PBF68 PROTEIN"/>
    <property type="match status" value="1"/>
</dbReference>
<keyword evidence="1" id="KW-0645">Protease</keyword>
<feature type="region of interest" description="Disordered" evidence="3">
    <location>
        <begin position="466"/>
        <end position="486"/>
    </location>
</feature>
<evidence type="ECO:0000313" key="5">
    <source>
        <dbReference type="EMBL" id="GJS73106.1"/>
    </source>
</evidence>
<keyword evidence="2" id="KW-0862">Zinc</keyword>
<dbReference type="InterPro" id="IPR025724">
    <property type="entry name" value="GAG-pre-integrase_dom"/>
</dbReference>
<dbReference type="InterPro" id="IPR057670">
    <property type="entry name" value="SH3_retrovirus"/>
</dbReference>
<dbReference type="Pfam" id="PF13976">
    <property type="entry name" value="gag_pre-integrs"/>
    <property type="match status" value="1"/>
</dbReference>
<proteinExistence type="predicted"/>
<feature type="compositionally biased region" description="Low complexity" evidence="3">
    <location>
        <begin position="165"/>
        <end position="187"/>
    </location>
</feature>
<evidence type="ECO:0000256" key="2">
    <source>
        <dbReference type="PROSITE-ProRule" id="PRU00047"/>
    </source>
</evidence>
<dbReference type="Proteomes" id="UP001151760">
    <property type="component" value="Unassembled WGS sequence"/>
</dbReference>
<evidence type="ECO:0000313" key="6">
    <source>
        <dbReference type="Proteomes" id="UP001151760"/>
    </source>
</evidence>
<dbReference type="Pfam" id="PF07727">
    <property type="entry name" value="RVT_2"/>
    <property type="match status" value="1"/>
</dbReference>
<feature type="compositionally biased region" description="Polar residues" evidence="3">
    <location>
        <begin position="155"/>
        <end position="164"/>
    </location>
</feature>
<keyword evidence="2" id="KW-0479">Metal-binding</keyword>
<feature type="compositionally biased region" description="Basic and acidic residues" evidence="3">
    <location>
        <begin position="277"/>
        <end position="289"/>
    </location>
</feature>
<evidence type="ECO:0000259" key="4">
    <source>
        <dbReference type="PROSITE" id="PS50158"/>
    </source>
</evidence>
<reference evidence="5" key="2">
    <citation type="submission" date="2022-01" db="EMBL/GenBank/DDBJ databases">
        <authorList>
            <person name="Yamashiro T."/>
            <person name="Shiraishi A."/>
            <person name="Satake H."/>
            <person name="Nakayama K."/>
        </authorList>
    </citation>
    <scope>NUCLEOTIDE SEQUENCE</scope>
</reference>
<protein>
    <submittedName>
        <fullName evidence="5">Zinc finger, CCHC-type containing protein</fullName>
    </submittedName>
</protein>
<feature type="region of interest" description="Disordered" evidence="3">
    <location>
        <begin position="143"/>
        <end position="203"/>
    </location>
</feature>
<sequence length="1309" mass="149530">MVINSPCLTNKKELTSPKQIALGKDLSNPLMADSLPKTIWLSMHHVIAMKHWLFQGKRKLTATVKTVNEGKQKITITVDGHTFAITEASVRRHLQLADADGLSSLPNTGIFEQLTLMGYVSDNDKLTFKKGVHVPLFDTMLIHDQPGQGEGPTLSVESQHTPIASPSTSHPTTSQPMSQQEQPSQVPTTEPITRGYTPRSVEDSMQLKELTKLCTKLFDRVTNLENDLKQTKKVHGKALTKLVKKVKHLKDKLKSTTVRRKARMVISDEEEELVSEDPSKQERKTEIEHEDVEKGYAEVDYELDQTEILSLQMLPEKKQRPTLEEEEVLTVHELVLLEVFLVLLRKFMLDERKESDDIDWNTIVEQVQERQSGSIKRYQTLKKKPLTVSQARKNIMIYLKNLAGYQMGYFKGMSDDEIRPIFEKEYNKVQTLFKKDTEIEKTNKKRVAEETLLQESFKKLRTTEASRLESIQEQPTEDPKELSEEDLEKMSEIVPVEEVKEAVLQVKYPIIDWEIHTEGKDLVTLWSLVKERFRSAQPTEDTEKALWVELRRLFELDKDDTLWKLQRYMHDPLTWRLYGSCAVHHVSLTRGHDIYILTEKDYPVSIGVIVEHISSSRYNDNNGKRKHHDNIRADPNKKAKPTCWKCGKTGHIKMVCKGVDVGKKKPIDYYVTYEAYIVQDDDVAWWVDSGARVHVCKDRCWFKTYESLNDGSILHMGNESTILVHGHGCVDLRFSSRKIVSLFNVLHVSNLRNNLVSSSILNNCGYKQVIESNKFVLSKHGVLIGFGYLSNQMFRLNIVNDNIASTFMSTSKLNDLITWHARLGHVHFKRLQDMSKDGLIPALDIDIEKCKTCMLTNITKKLFQNVKCETKVLELIHNELCDLHATSSLRNKKYFMKFIDDASRAVVRLLNLKLKTLGERGIECIFVGYAEHSKAFRFFVIEPNETVSINSVVELKDAIFDENRFSLDPRLSLRIPNGIVDTSGSVVPEKDDPKTFDEAMKSQDVTLWKEVINDEIDSIMSNNTWVLADLPPGCKPLGCKWIFKRKIKVDGTIEKFKAMLVIQGFGQKSRIDYFDTYAPVARISTIRVLIAIASIHNMIIHHMDVNTSFLNGELDDEFYMNQPQGFIMPGNENKVCKLIKSFYELKQTLNQGDKCVYSKFDESGKGVIICLSVDDMLIFGTDQDQTHYIKKVLKKFNYFDCTPVSTPMDTSEKLMPNNVGKLNRYTSKPGTQHCQANQGLGGGAISWASKKQTCITGSTMESKFVALAAVYKEAEWLRNLILEIPLWSKPTTPISIRCDGAAILEKAYS</sequence>
<keyword evidence="1" id="KW-0064">Aspartyl protease</keyword>
<keyword evidence="2" id="KW-0863">Zinc-finger</keyword>
<comment type="caution">
    <text evidence="5">The sequence shown here is derived from an EMBL/GenBank/DDBJ whole genome shotgun (WGS) entry which is preliminary data.</text>
</comment>
<dbReference type="Pfam" id="PF22936">
    <property type="entry name" value="Pol_BBD"/>
    <property type="match status" value="1"/>
</dbReference>
<keyword evidence="1" id="KW-0378">Hydrolase</keyword>
<dbReference type="SMART" id="SM00343">
    <property type="entry name" value="ZnF_C2HC"/>
    <property type="match status" value="1"/>
</dbReference>
<dbReference type="SUPFAM" id="SSF56672">
    <property type="entry name" value="DNA/RNA polymerases"/>
    <property type="match status" value="1"/>
</dbReference>
<keyword evidence="6" id="KW-1185">Reference proteome</keyword>
<accession>A0ABQ4Y655</accession>
<dbReference type="Pfam" id="PF25597">
    <property type="entry name" value="SH3_retrovirus"/>
    <property type="match status" value="1"/>
</dbReference>
<dbReference type="CDD" id="cd09272">
    <property type="entry name" value="RNase_HI_RT_Ty1"/>
    <property type="match status" value="1"/>
</dbReference>
<dbReference type="InterPro" id="IPR013103">
    <property type="entry name" value="RVT_2"/>
</dbReference>
<reference evidence="5" key="1">
    <citation type="journal article" date="2022" name="Int. J. Mol. Sci.">
        <title>Draft Genome of Tanacetum Coccineum: Genomic Comparison of Closely Related Tanacetum-Family Plants.</title>
        <authorList>
            <person name="Yamashiro T."/>
            <person name="Shiraishi A."/>
            <person name="Nakayama K."/>
            <person name="Satake H."/>
        </authorList>
    </citation>
    <scope>NUCLEOTIDE SEQUENCE</scope>
</reference>
<dbReference type="InterPro" id="IPR001878">
    <property type="entry name" value="Znf_CCHC"/>
</dbReference>
<name>A0ABQ4Y655_9ASTR</name>